<evidence type="ECO:0000256" key="5">
    <source>
        <dbReference type="RuleBase" id="RU362125"/>
    </source>
</evidence>
<dbReference type="InterPro" id="IPR006091">
    <property type="entry name" value="Acyl-CoA_Oxase/DH_mid-dom"/>
</dbReference>
<dbReference type="AlphaFoldDB" id="A0A947GIP3"/>
<comment type="caution">
    <text evidence="9">The sequence shown here is derived from an EMBL/GenBank/DDBJ whole genome shotgun (WGS) entry which is preliminary data.</text>
</comment>
<reference evidence="9" key="2">
    <citation type="journal article" date="2021" name="Mar. Drugs">
        <title>Genome Reduction and Secondary Metabolism of the Marine Sponge-Associated Cyanobacterium Leptothoe.</title>
        <authorList>
            <person name="Konstantinou D."/>
            <person name="Popin R.V."/>
            <person name="Fewer D.P."/>
            <person name="Sivonen K."/>
            <person name="Gkelis S."/>
        </authorList>
    </citation>
    <scope>NUCLEOTIDE SEQUENCE</scope>
    <source>
        <strain evidence="9">TAU-MAC 1115</strain>
    </source>
</reference>
<gene>
    <name evidence="9" type="ORF">IXB50_13240</name>
</gene>
<evidence type="ECO:0000259" key="8">
    <source>
        <dbReference type="Pfam" id="PF02770"/>
    </source>
</evidence>
<keyword evidence="3 5" id="KW-0285">Flavoprotein</keyword>
<dbReference type="RefSeq" id="WP_215609458.1">
    <property type="nucleotide sequence ID" value="NZ_JADOES010000025.1"/>
</dbReference>
<evidence type="ECO:0000313" key="10">
    <source>
        <dbReference type="Proteomes" id="UP000717364"/>
    </source>
</evidence>
<evidence type="ECO:0000256" key="1">
    <source>
        <dbReference type="ARBA" id="ARBA00001974"/>
    </source>
</evidence>
<dbReference type="Pfam" id="PF00441">
    <property type="entry name" value="Acyl-CoA_dh_1"/>
    <property type="match status" value="1"/>
</dbReference>
<comment type="cofactor">
    <cofactor evidence="1 5">
        <name>FAD</name>
        <dbReference type="ChEBI" id="CHEBI:57692"/>
    </cofactor>
</comment>
<dbReference type="GO" id="GO:0050660">
    <property type="term" value="F:flavin adenine dinucleotide binding"/>
    <property type="evidence" value="ECO:0007669"/>
    <property type="project" value="InterPro"/>
</dbReference>
<organism evidence="9 10">
    <name type="scientific">Leptothoe spongobia TAU-MAC 1115</name>
    <dbReference type="NCBI Taxonomy" id="1967444"/>
    <lineage>
        <taxon>Bacteria</taxon>
        <taxon>Bacillati</taxon>
        <taxon>Cyanobacteriota</taxon>
        <taxon>Cyanophyceae</taxon>
        <taxon>Nodosilineales</taxon>
        <taxon>Cymatolegaceae</taxon>
        <taxon>Leptothoe</taxon>
        <taxon>Leptothoe spongobia</taxon>
    </lineage>
</organism>
<dbReference type="Gene3D" id="1.10.540.10">
    <property type="entry name" value="Acyl-CoA dehydrogenase/oxidase, N-terminal domain"/>
    <property type="match status" value="1"/>
</dbReference>
<dbReference type="GO" id="GO:0003995">
    <property type="term" value="F:acyl-CoA dehydrogenase activity"/>
    <property type="evidence" value="ECO:0007669"/>
    <property type="project" value="TreeGrafter"/>
</dbReference>
<dbReference type="Pfam" id="PF02770">
    <property type="entry name" value="Acyl-CoA_dh_M"/>
    <property type="match status" value="1"/>
</dbReference>
<proteinExistence type="inferred from homology"/>
<dbReference type="GO" id="GO:0005886">
    <property type="term" value="C:plasma membrane"/>
    <property type="evidence" value="ECO:0007669"/>
    <property type="project" value="TreeGrafter"/>
</dbReference>
<keyword evidence="5" id="KW-0560">Oxidoreductase</keyword>
<keyword evidence="10" id="KW-1185">Reference proteome</keyword>
<dbReference type="SUPFAM" id="SSF47203">
    <property type="entry name" value="Acyl-CoA dehydrogenase C-terminal domain-like"/>
    <property type="match status" value="1"/>
</dbReference>
<keyword evidence="4 5" id="KW-0274">FAD</keyword>
<feature type="domain" description="Acyl-CoA dehydrogenase/oxidase C-terminal" evidence="7">
    <location>
        <begin position="234"/>
        <end position="380"/>
    </location>
</feature>
<reference evidence="9" key="1">
    <citation type="submission" date="2020-11" db="EMBL/GenBank/DDBJ databases">
        <authorList>
            <person name="Konstantinou D."/>
            <person name="Gkelis S."/>
            <person name="Popin R."/>
            <person name="Fewer D."/>
            <person name="Sivonen K."/>
        </authorList>
    </citation>
    <scope>NUCLEOTIDE SEQUENCE</scope>
    <source>
        <strain evidence="9">TAU-MAC 1115</strain>
    </source>
</reference>
<evidence type="ECO:0000313" key="9">
    <source>
        <dbReference type="EMBL" id="MBT9316390.1"/>
    </source>
</evidence>
<comment type="similarity">
    <text evidence="2 5">Belongs to the acyl-CoA dehydrogenase family.</text>
</comment>
<dbReference type="InterPro" id="IPR036250">
    <property type="entry name" value="AcylCo_DH-like_C"/>
</dbReference>
<dbReference type="CDD" id="cd00567">
    <property type="entry name" value="ACAD"/>
    <property type="match status" value="1"/>
</dbReference>
<name>A0A947GIP3_9CYAN</name>
<dbReference type="InterPro" id="IPR009075">
    <property type="entry name" value="AcylCo_DH/oxidase_C"/>
</dbReference>
<dbReference type="InterPro" id="IPR037069">
    <property type="entry name" value="AcylCoA_DH/ox_N_sf"/>
</dbReference>
<dbReference type="SUPFAM" id="SSF56645">
    <property type="entry name" value="Acyl-CoA dehydrogenase NM domain-like"/>
    <property type="match status" value="1"/>
</dbReference>
<evidence type="ECO:0000256" key="6">
    <source>
        <dbReference type="SAM" id="Phobius"/>
    </source>
</evidence>
<evidence type="ECO:0000256" key="3">
    <source>
        <dbReference type="ARBA" id="ARBA00022630"/>
    </source>
</evidence>
<keyword evidence="6" id="KW-0812">Transmembrane</keyword>
<accession>A0A947GIP3</accession>
<dbReference type="Proteomes" id="UP000717364">
    <property type="component" value="Unassembled WGS sequence"/>
</dbReference>
<dbReference type="Gene3D" id="1.20.140.10">
    <property type="entry name" value="Butyryl-CoA Dehydrogenase, subunit A, domain 3"/>
    <property type="match status" value="1"/>
</dbReference>
<keyword evidence="6" id="KW-0472">Membrane</keyword>
<dbReference type="PANTHER" id="PTHR43884:SF19">
    <property type="entry name" value="ACYL-COA DEHYDROGENASE FADE4-RELATED"/>
    <property type="match status" value="1"/>
</dbReference>
<evidence type="ECO:0000256" key="2">
    <source>
        <dbReference type="ARBA" id="ARBA00009347"/>
    </source>
</evidence>
<evidence type="ECO:0000256" key="4">
    <source>
        <dbReference type="ARBA" id="ARBA00022827"/>
    </source>
</evidence>
<dbReference type="Gene3D" id="2.40.110.10">
    <property type="entry name" value="Butyryl-CoA Dehydrogenase, subunit A, domain 2"/>
    <property type="match status" value="1"/>
</dbReference>
<dbReference type="EMBL" id="JADOES010000025">
    <property type="protein sequence ID" value="MBT9316390.1"/>
    <property type="molecule type" value="Genomic_DNA"/>
</dbReference>
<feature type="domain" description="Acyl-CoA oxidase/dehydrogenase middle" evidence="8">
    <location>
        <begin position="124"/>
        <end position="222"/>
    </location>
</feature>
<evidence type="ECO:0000259" key="7">
    <source>
        <dbReference type="Pfam" id="PF00441"/>
    </source>
</evidence>
<dbReference type="InterPro" id="IPR009100">
    <property type="entry name" value="AcylCoA_DH/oxidase_NM_dom_sf"/>
</dbReference>
<feature type="transmembrane region" description="Helical" evidence="6">
    <location>
        <begin position="85"/>
        <end position="104"/>
    </location>
</feature>
<protein>
    <submittedName>
        <fullName evidence="9">Acyl-CoA dehydrogenase family protein</fullName>
    </submittedName>
</protein>
<dbReference type="PANTHER" id="PTHR43884">
    <property type="entry name" value="ACYL-COA DEHYDROGENASE"/>
    <property type="match status" value="1"/>
</dbReference>
<sequence>MEKLKQYWLAQQLETDLGDPRDPTQRMSFAQTAAIDESEEFPDAEIAWLYDYNLQDYYVPTSSGGKFTSFEEFVSFVRVMSRRDLNIAIAFTTMFWSFLTWMAGTDEQKETLSRQMRDEHLTMCLAYSEKEHGSDLVGGGVTATKVDGGYLLNGEKWPINRATISGLTYVLARTNPEGGNRGLSLFMVDKSQLDPKSYYNLPKIKTHGIRAADMSGIGFSDCFIPDSMLLGPEGHGLELALEGFQITRALCAAFSQGAADTCLRTTLNFALNRQVYGKTVVDMPHARRTLTHAFLDILTCDCVNIAAARGFHVVPEQFSVWSAVDKYFVPVTLEQMMSDISVVLGARFYMRDEHDHGVFQKMLRDSSIISVFDGSSVVNLHALILQRRQLAKTRKRLKPEKMAAIQQRLANSFSLDSALPEFAPQKLELFSRGADDIPQGLPLLIEELKAMHVDGAQSVIIEVIDLAEIILAQLNVQDEVIAHSAFEHGHGQSYESFELAKQYCRLHAAAACIYMWRYNRQSLGGFFSQGEWLVLCIHRLLSHFDVSLKTVPLEYYENVFQELLRLDHEDKMFSIVPFQLARSTSTPEITENHATASNLQLI</sequence>
<keyword evidence="6" id="KW-1133">Transmembrane helix</keyword>
<dbReference type="InterPro" id="IPR046373">
    <property type="entry name" value="Acyl-CoA_Oxase/DH_mid-dom_sf"/>
</dbReference>